<gene>
    <name evidence="2" type="ORF">OXX778_LOCUS20953</name>
</gene>
<organism evidence="2 3">
    <name type="scientific">Brachionus calyciflorus</name>
    <dbReference type="NCBI Taxonomy" id="104777"/>
    <lineage>
        <taxon>Eukaryota</taxon>
        <taxon>Metazoa</taxon>
        <taxon>Spiralia</taxon>
        <taxon>Gnathifera</taxon>
        <taxon>Rotifera</taxon>
        <taxon>Eurotatoria</taxon>
        <taxon>Monogononta</taxon>
        <taxon>Pseudotrocha</taxon>
        <taxon>Ploima</taxon>
        <taxon>Brachionidae</taxon>
        <taxon>Brachionus</taxon>
    </lineage>
</organism>
<keyword evidence="3" id="KW-1185">Reference proteome</keyword>
<dbReference type="AlphaFoldDB" id="A0A814NWT0"/>
<dbReference type="Proteomes" id="UP000663879">
    <property type="component" value="Unassembled WGS sequence"/>
</dbReference>
<sequence length="131" mass="14968">MTSESSMSILDIPRPIDANNDDTDNVTSINKVISHPKQRGRGFIYDDFAVYLSYQKCIKDIRDGKIDDNNMAKKDVRTNKNKTQKIFYKCCLCDKQLCVVKHSSDTKVTVQLQDAQHHNKETDKIPAKTSD</sequence>
<accession>A0A814NWT0</accession>
<name>A0A814NWT0_9BILA</name>
<evidence type="ECO:0000256" key="1">
    <source>
        <dbReference type="SAM" id="MobiDB-lite"/>
    </source>
</evidence>
<evidence type="ECO:0000313" key="3">
    <source>
        <dbReference type="Proteomes" id="UP000663879"/>
    </source>
</evidence>
<proteinExistence type="predicted"/>
<evidence type="ECO:0000313" key="2">
    <source>
        <dbReference type="EMBL" id="CAF1096894.1"/>
    </source>
</evidence>
<dbReference type="EMBL" id="CAJNOC010007332">
    <property type="protein sequence ID" value="CAF1096894.1"/>
    <property type="molecule type" value="Genomic_DNA"/>
</dbReference>
<protein>
    <submittedName>
        <fullName evidence="2">Uncharacterized protein</fullName>
    </submittedName>
</protein>
<feature type="region of interest" description="Disordered" evidence="1">
    <location>
        <begin position="1"/>
        <end position="23"/>
    </location>
</feature>
<reference evidence="2" key="1">
    <citation type="submission" date="2021-02" db="EMBL/GenBank/DDBJ databases">
        <authorList>
            <person name="Nowell W R."/>
        </authorList>
    </citation>
    <scope>NUCLEOTIDE SEQUENCE</scope>
    <source>
        <strain evidence="2">Ploen Becks lab</strain>
    </source>
</reference>
<comment type="caution">
    <text evidence="2">The sequence shown here is derived from an EMBL/GenBank/DDBJ whole genome shotgun (WGS) entry which is preliminary data.</text>
</comment>